<feature type="non-terminal residue" evidence="1">
    <location>
        <position position="1"/>
    </location>
</feature>
<accession>A0ACA9N9H5</accession>
<evidence type="ECO:0000313" key="1">
    <source>
        <dbReference type="EMBL" id="CAG8627076.1"/>
    </source>
</evidence>
<dbReference type="Proteomes" id="UP000789525">
    <property type="component" value="Unassembled WGS sequence"/>
</dbReference>
<reference evidence="1" key="1">
    <citation type="submission" date="2021-06" db="EMBL/GenBank/DDBJ databases">
        <authorList>
            <person name="Kallberg Y."/>
            <person name="Tangrot J."/>
            <person name="Rosling A."/>
        </authorList>
    </citation>
    <scope>NUCLEOTIDE SEQUENCE</scope>
    <source>
        <strain evidence="1">CL356</strain>
    </source>
</reference>
<keyword evidence="2" id="KW-1185">Reference proteome</keyword>
<protein>
    <submittedName>
        <fullName evidence="1">438_t:CDS:1</fullName>
    </submittedName>
</protein>
<gene>
    <name evidence="1" type="ORF">ACOLOM_LOCUS7516</name>
</gene>
<sequence length="47" mass="5401">AREKIGCWLWNGNGGNARGFEELLDDQMKRSLEENFGISIDQRIFEG</sequence>
<comment type="caution">
    <text evidence="1">The sequence shown here is derived from an EMBL/GenBank/DDBJ whole genome shotgun (WGS) entry which is preliminary data.</text>
</comment>
<dbReference type="EMBL" id="CAJVPT010017523">
    <property type="protein sequence ID" value="CAG8627076.1"/>
    <property type="molecule type" value="Genomic_DNA"/>
</dbReference>
<evidence type="ECO:0000313" key="2">
    <source>
        <dbReference type="Proteomes" id="UP000789525"/>
    </source>
</evidence>
<organism evidence="1 2">
    <name type="scientific">Acaulospora colombiana</name>
    <dbReference type="NCBI Taxonomy" id="27376"/>
    <lineage>
        <taxon>Eukaryota</taxon>
        <taxon>Fungi</taxon>
        <taxon>Fungi incertae sedis</taxon>
        <taxon>Mucoromycota</taxon>
        <taxon>Glomeromycotina</taxon>
        <taxon>Glomeromycetes</taxon>
        <taxon>Diversisporales</taxon>
        <taxon>Acaulosporaceae</taxon>
        <taxon>Acaulospora</taxon>
    </lineage>
</organism>
<name>A0ACA9N9H5_9GLOM</name>
<proteinExistence type="predicted"/>